<dbReference type="EMBL" id="FO681347">
    <property type="protein sequence ID" value="CCV63962.1"/>
    <property type="molecule type" value="Genomic_DNA"/>
</dbReference>
<feature type="transmembrane region" description="Helical" evidence="1">
    <location>
        <begin position="316"/>
        <end position="335"/>
    </location>
</feature>
<dbReference type="KEGG" id="apal:BN85403850"/>
<name>U4KK86_ALTPJ</name>
<feature type="transmembrane region" description="Helical" evidence="1">
    <location>
        <begin position="139"/>
        <end position="156"/>
    </location>
</feature>
<evidence type="ECO:0000256" key="1">
    <source>
        <dbReference type="SAM" id="Phobius"/>
    </source>
</evidence>
<proteinExistence type="predicted"/>
<keyword evidence="1" id="KW-0812">Transmembrane</keyword>
<accession>U4KK86</accession>
<dbReference type="Proteomes" id="UP000032740">
    <property type="component" value="Chromosome"/>
</dbReference>
<sequence>MEQTVAIILGVILLASIGFLVWYCIKGYNIMVGFFVVALLWTIIGVIGNQVISSGEYMNTFFSYTKTDADGVVHNLHRSGLEAILFAIKHSFQDGPQGYGASILTNIFFGAFFGRILIDTNIASTIIRKTVELGGDKPRVTLALLSIVTAILFVNMTGIGPVMAIAVIVLPILLTIGIPPGVALFSFMGSIMAGILVNPVNFKQYHGIVKTAVENALGKGSSAYGLIDGYDYGNYAAFGWIGLAIVVVGVILVSNIALGFKKKTYAWAVDIPDQQGNIEKQDAPWYSWLSILIPVVLITVFNMIKFNEIPGKEPSNFTSFSTILAFIIAGIYALLTTGKFKGGYKKVVGRISKYFADGAMDVAPMVGFLLALAMFNNAAGLNIPYLKVIVGGIIPSSAVALALVFAFISIGSFFRGPINLVGSGSAFATIVFVSLGDPAVTALGIGFIYILFSVTTVVPQHIDITQSWVAWGFGYTNVKPKDFMKMSIPTGYILSIILVLLALVMYGI</sequence>
<evidence type="ECO:0000313" key="2">
    <source>
        <dbReference type="EMBL" id="CCV63962.1"/>
    </source>
</evidence>
<dbReference type="AlphaFoldDB" id="U4KK86"/>
<keyword evidence="1" id="KW-0472">Membrane</keyword>
<keyword evidence="1" id="KW-1133">Transmembrane helix</keyword>
<reference evidence="2 3" key="1">
    <citation type="journal article" date="2013" name="J. Mol. Microbiol. Biotechnol.">
        <title>Analysis of the Complete Genomes of Acholeplasma brassicae , A. palmae and A. laidlawii and Their Comparison to the Obligate Parasites from ' Candidatus Phytoplasma'.</title>
        <authorList>
            <person name="Kube M."/>
            <person name="Siewert C."/>
            <person name="Migdoll A.M."/>
            <person name="Duduk B."/>
            <person name="Holz S."/>
            <person name="Rabus R."/>
            <person name="Seemuller E."/>
            <person name="Mitrovic J."/>
            <person name="Muller I."/>
            <person name="Buttner C."/>
            <person name="Reinhardt R."/>
        </authorList>
    </citation>
    <scope>NUCLEOTIDE SEQUENCE [LARGE SCALE GENOMIC DNA]</scope>
    <source>
        <strain evidence="2 3">J233</strain>
    </source>
</reference>
<feature type="transmembrane region" description="Helical" evidence="1">
    <location>
        <begin position="162"/>
        <end position="185"/>
    </location>
</feature>
<evidence type="ECO:0000313" key="3">
    <source>
        <dbReference type="Proteomes" id="UP000032740"/>
    </source>
</evidence>
<organism evidence="2 3">
    <name type="scientific">Alteracholeplasma palmae (strain ATCC 49389 / J233)</name>
    <name type="common">Acholeplasma palmae</name>
    <dbReference type="NCBI Taxonomy" id="1318466"/>
    <lineage>
        <taxon>Bacteria</taxon>
        <taxon>Bacillati</taxon>
        <taxon>Mycoplasmatota</taxon>
        <taxon>Mollicutes</taxon>
        <taxon>Acholeplasmatales</taxon>
        <taxon>Acholeplasmataceae</taxon>
        <taxon>Acholeplasma</taxon>
    </lineage>
</organism>
<dbReference type="RefSeq" id="WP_026656783.1">
    <property type="nucleotide sequence ID" value="NC_022538.1"/>
</dbReference>
<dbReference type="OrthoDB" id="1661999at2"/>
<dbReference type="HOGENOM" id="CLU_051476_0_0_14"/>
<feature type="transmembrane region" description="Helical" evidence="1">
    <location>
        <begin position="32"/>
        <end position="52"/>
    </location>
</feature>
<feature type="transmembrane region" description="Helical" evidence="1">
    <location>
        <begin position="426"/>
        <end position="452"/>
    </location>
</feature>
<feature type="transmembrane region" description="Helical" evidence="1">
    <location>
        <begin position="285"/>
        <end position="304"/>
    </location>
</feature>
<feature type="transmembrane region" description="Helical" evidence="1">
    <location>
        <begin position="489"/>
        <end position="507"/>
    </location>
</feature>
<feature type="transmembrane region" description="Helical" evidence="1">
    <location>
        <begin position="235"/>
        <end position="258"/>
    </location>
</feature>
<feature type="transmembrane region" description="Helical" evidence="1">
    <location>
        <begin position="355"/>
        <end position="376"/>
    </location>
</feature>
<dbReference type="STRING" id="1318466.BN85403850"/>
<feature type="transmembrane region" description="Helical" evidence="1">
    <location>
        <begin position="6"/>
        <end position="25"/>
    </location>
</feature>
<gene>
    <name evidence="2" type="ORF">BN85403850</name>
</gene>
<feature type="transmembrane region" description="Helical" evidence="1">
    <location>
        <begin position="99"/>
        <end position="118"/>
    </location>
</feature>
<feature type="transmembrane region" description="Helical" evidence="1">
    <location>
        <begin position="388"/>
        <end position="414"/>
    </location>
</feature>
<keyword evidence="3" id="KW-1185">Reference proteome</keyword>
<protein>
    <submittedName>
        <fullName evidence="2">CitMHS family citrate-magnesium (Mg2+):proton (H+) citrate-calcium (Ca2+): proton (H+) symporter</fullName>
    </submittedName>
</protein>